<reference evidence="1 2" key="1">
    <citation type="submission" date="2023-01" db="EMBL/GenBank/DDBJ databases">
        <authorList>
            <person name="Whitehead M."/>
        </authorList>
    </citation>
    <scope>NUCLEOTIDE SEQUENCE [LARGE SCALE GENOMIC DNA]</scope>
</reference>
<name>A0AAV0WT50_9HEMI</name>
<organism evidence="1 2">
    <name type="scientific">Macrosiphum euphorbiae</name>
    <name type="common">potato aphid</name>
    <dbReference type="NCBI Taxonomy" id="13131"/>
    <lineage>
        <taxon>Eukaryota</taxon>
        <taxon>Metazoa</taxon>
        <taxon>Ecdysozoa</taxon>
        <taxon>Arthropoda</taxon>
        <taxon>Hexapoda</taxon>
        <taxon>Insecta</taxon>
        <taxon>Pterygota</taxon>
        <taxon>Neoptera</taxon>
        <taxon>Paraneoptera</taxon>
        <taxon>Hemiptera</taxon>
        <taxon>Sternorrhyncha</taxon>
        <taxon>Aphidomorpha</taxon>
        <taxon>Aphidoidea</taxon>
        <taxon>Aphididae</taxon>
        <taxon>Macrosiphini</taxon>
        <taxon>Macrosiphum</taxon>
    </lineage>
</organism>
<dbReference type="AlphaFoldDB" id="A0AAV0WT50"/>
<accession>A0AAV0WT50</accession>
<keyword evidence="2" id="KW-1185">Reference proteome</keyword>
<dbReference type="EMBL" id="CARXXK010000002">
    <property type="protein sequence ID" value="CAI6358737.1"/>
    <property type="molecule type" value="Genomic_DNA"/>
</dbReference>
<sequence length="105" mass="11897">MMLLLIELTAEIISKDRSSYDPLQEDSNSIPEPVDRDENVVSIWKTIDTKVAQLQSTGTVTSRAIIEVQRYLEDSIVNRNWDPLKSLPQSVGEKNVMCSWNISAM</sequence>
<evidence type="ECO:0000313" key="2">
    <source>
        <dbReference type="Proteomes" id="UP001160148"/>
    </source>
</evidence>
<evidence type="ECO:0000313" key="1">
    <source>
        <dbReference type="EMBL" id="CAI6358737.1"/>
    </source>
</evidence>
<dbReference type="Proteomes" id="UP001160148">
    <property type="component" value="Unassembled WGS sequence"/>
</dbReference>
<proteinExistence type="predicted"/>
<protein>
    <submittedName>
        <fullName evidence="1">Uncharacterized protein</fullName>
    </submittedName>
</protein>
<comment type="caution">
    <text evidence="1">The sequence shown here is derived from an EMBL/GenBank/DDBJ whole genome shotgun (WGS) entry which is preliminary data.</text>
</comment>
<gene>
    <name evidence="1" type="ORF">MEUPH1_LOCUS14224</name>
</gene>